<reference evidence="1 2" key="1">
    <citation type="submission" date="2020-08" db="EMBL/GenBank/DDBJ databases">
        <title>Genomic Encyclopedia of Type Strains, Phase III (KMG-III): the genomes of soil and plant-associated and newly described type strains.</title>
        <authorList>
            <person name="Whitman W."/>
        </authorList>
    </citation>
    <scope>NUCLEOTIDE SEQUENCE [LARGE SCALE GENOMIC DNA]</scope>
    <source>
        <strain evidence="1 2">CECT 7744</strain>
    </source>
</reference>
<accession>A0A7W5EXQ4</accession>
<sequence length="93" mass="10234">MPDVSDSPFPQRTAHAGKALAQHVRVDPSGFHALVPQQLLDRANIRALAQQCGAILIAFAGSDRKDLTLEVDIPYTQAARFEKTKPRAIWTAR</sequence>
<evidence type="ECO:0000313" key="1">
    <source>
        <dbReference type="EMBL" id="MBB3232800.1"/>
    </source>
</evidence>
<keyword evidence="2" id="KW-1185">Reference proteome</keyword>
<name>A0A7W5EXQ4_9GAMM</name>
<proteinExistence type="predicted"/>
<gene>
    <name evidence="1" type="ORF">FHR97_003678</name>
</gene>
<comment type="caution">
    <text evidence="1">The sequence shown here is derived from an EMBL/GenBank/DDBJ whole genome shotgun (WGS) entry which is preliminary data.</text>
</comment>
<evidence type="ECO:0000313" key="2">
    <source>
        <dbReference type="Proteomes" id="UP000518892"/>
    </source>
</evidence>
<dbReference type="EMBL" id="JACHXR010000015">
    <property type="protein sequence ID" value="MBB3232800.1"/>
    <property type="molecule type" value="Genomic_DNA"/>
</dbReference>
<organism evidence="1 2">
    <name type="scientific">Halomonas stenophila</name>
    <dbReference type="NCBI Taxonomy" id="795312"/>
    <lineage>
        <taxon>Bacteria</taxon>
        <taxon>Pseudomonadati</taxon>
        <taxon>Pseudomonadota</taxon>
        <taxon>Gammaproteobacteria</taxon>
        <taxon>Oceanospirillales</taxon>
        <taxon>Halomonadaceae</taxon>
        <taxon>Halomonas</taxon>
    </lineage>
</organism>
<dbReference type="AlphaFoldDB" id="A0A7W5EXQ4"/>
<dbReference type="Proteomes" id="UP000518892">
    <property type="component" value="Unassembled WGS sequence"/>
</dbReference>
<protein>
    <submittedName>
        <fullName evidence="1">Uncharacterized protein</fullName>
    </submittedName>
</protein>